<dbReference type="CDD" id="cd01852">
    <property type="entry name" value="AIG1"/>
    <property type="match status" value="1"/>
</dbReference>
<protein>
    <recommendedName>
        <fullName evidence="4">AIG1-type G domain-containing protein</fullName>
    </recommendedName>
</protein>
<proteinExistence type="inferred from homology"/>
<feature type="domain" description="AIG1-type G" evidence="4">
    <location>
        <begin position="7"/>
        <end position="208"/>
    </location>
</feature>
<dbReference type="PANTHER" id="PTHR10903">
    <property type="entry name" value="GTPASE, IMAP FAMILY MEMBER-RELATED"/>
    <property type="match status" value="1"/>
</dbReference>
<name>A0A8C5DK91_GOUWI</name>
<dbReference type="Ensembl" id="ENSGWIT00000009070.1">
    <property type="protein sequence ID" value="ENSGWIP00000008118.1"/>
    <property type="gene ID" value="ENSGWIG00000004777.1"/>
</dbReference>
<evidence type="ECO:0000256" key="2">
    <source>
        <dbReference type="ARBA" id="ARBA00022741"/>
    </source>
</evidence>
<dbReference type="AlphaFoldDB" id="A0A8C5DK91"/>
<dbReference type="Pfam" id="PF04548">
    <property type="entry name" value="AIG1"/>
    <property type="match status" value="1"/>
</dbReference>
<dbReference type="SUPFAM" id="SSF52540">
    <property type="entry name" value="P-loop containing nucleoside triphosphate hydrolases"/>
    <property type="match status" value="1"/>
</dbReference>
<evidence type="ECO:0000313" key="6">
    <source>
        <dbReference type="Proteomes" id="UP000694680"/>
    </source>
</evidence>
<organism evidence="5 6">
    <name type="scientific">Gouania willdenowi</name>
    <name type="common">Blunt-snouted clingfish</name>
    <name type="synonym">Lepadogaster willdenowi</name>
    <dbReference type="NCBI Taxonomy" id="441366"/>
    <lineage>
        <taxon>Eukaryota</taxon>
        <taxon>Metazoa</taxon>
        <taxon>Chordata</taxon>
        <taxon>Craniata</taxon>
        <taxon>Vertebrata</taxon>
        <taxon>Euteleostomi</taxon>
        <taxon>Actinopterygii</taxon>
        <taxon>Neopterygii</taxon>
        <taxon>Teleostei</taxon>
        <taxon>Neoteleostei</taxon>
        <taxon>Acanthomorphata</taxon>
        <taxon>Ovalentaria</taxon>
        <taxon>Blenniimorphae</taxon>
        <taxon>Blenniiformes</taxon>
        <taxon>Gobiesocoidei</taxon>
        <taxon>Gobiesocidae</taxon>
        <taxon>Gobiesocinae</taxon>
        <taxon>Gouania</taxon>
    </lineage>
</organism>
<evidence type="ECO:0000259" key="4">
    <source>
        <dbReference type="PROSITE" id="PS51720"/>
    </source>
</evidence>
<dbReference type="FunFam" id="3.40.50.300:FF:000366">
    <property type="entry name" value="GTPase, IMAP family member 2"/>
    <property type="match status" value="1"/>
</dbReference>
<dbReference type="PROSITE" id="PS51720">
    <property type="entry name" value="G_AIG1"/>
    <property type="match status" value="1"/>
</dbReference>
<dbReference type="InterPro" id="IPR045058">
    <property type="entry name" value="GIMA/IAN/Toc"/>
</dbReference>
<evidence type="ECO:0000256" key="1">
    <source>
        <dbReference type="ARBA" id="ARBA00008535"/>
    </source>
</evidence>
<dbReference type="GO" id="GO:0005525">
    <property type="term" value="F:GTP binding"/>
    <property type="evidence" value="ECO:0007669"/>
    <property type="project" value="UniProtKB-KW"/>
</dbReference>
<dbReference type="Proteomes" id="UP000694680">
    <property type="component" value="Chromosome 8"/>
</dbReference>
<reference evidence="5" key="3">
    <citation type="submission" date="2025-09" db="UniProtKB">
        <authorList>
            <consortium name="Ensembl"/>
        </authorList>
    </citation>
    <scope>IDENTIFICATION</scope>
</reference>
<comment type="similarity">
    <text evidence="1">Belongs to the TRAFAC class TrmE-Era-EngA-EngB-Septin-like GTPase superfamily. AIG1/Toc34/Toc159-like paraseptin GTPase family. IAN subfamily.</text>
</comment>
<sequence length="250" mass="28018">SQRSHFAEPLRMVLLGRTGTGRSSSGNTILGRSAFWVESSPCSVTTRCQRQSGTVAGRSISIVDTPGFFHTEMSPQEVLSEVGQCVRLYPPGPHVFLVTLQTARFTQQERETLKWIRALFGPEVSRFTMVLFTCGDRLMDKPIEDFLQESSELFEFVSSCDGRYHVFENTSHDKKTQEQVQKLLEKVDMIVADNGGSCYNNVMFKRAEGALMEAQERILGSEDKTEAAFCSVLKRPGCIVETTTKSRLKP</sequence>
<keyword evidence="3" id="KW-0342">GTP-binding</keyword>
<reference evidence="5" key="1">
    <citation type="submission" date="2020-06" db="EMBL/GenBank/DDBJ databases">
        <authorList>
            <consortium name="Wellcome Sanger Institute Data Sharing"/>
        </authorList>
    </citation>
    <scope>NUCLEOTIDE SEQUENCE [LARGE SCALE GENOMIC DNA]</scope>
</reference>
<evidence type="ECO:0000313" key="5">
    <source>
        <dbReference type="Ensembl" id="ENSGWIP00000008118.1"/>
    </source>
</evidence>
<keyword evidence="6" id="KW-1185">Reference proteome</keyword>
<dbReference type="Gene3D" id="3.40.50.300">
    <property type="entry name" value="P-loop containing nucleotide triphosphate hydrolases"/>
    <property type="match status" value="1"/>
</dbReference>
<dbReference type="InterPro" id="IPR006703">
    <property type="entry name" value="G_AIG1"/>
</dbReference>
<evidence type="ECO:0000256" key="3">
    <source>
        <dbReference type="ARBA" id="ARBA00023134"/>
    </source>
</evidence>
<keyword evidence="2" id="KW-0547">Nucleotide-binding</keyword>
<reference evidence="5" key="2">
    <citation type="submission" date="2025-08" db="UniProtKB">
        <authorList>
            <consortium name="Ensembl"/>
        </authorList>
    </citation>
    <scope>IDENTIFICATION</scope>
</reference>
<dbReference type="InterPro" id="IPR027417">
    <property type="entry name" value="P-loop_NTPase"/>
</dbReference>
<accession>A0A8C5DK91</accession>
<dbReference type="PANTHER" id="PTHR10903:SF188">
    <property type="entry name" value="GTPASE IMAP FAMILY MEMBER 2-LIKE-RELATED"/>
    <property type="match status" value="1"/>
</dbReference>